<dbReference type="SUPFAM" id="SSF56281">
    <property type="entry name" value="Metallo-hydrolase/oxidoreductase"/>
    <property type="match status" value="1"/>
</dbReference>
<evidence type="ECO:0000259" key="1">
    <source>
        <dbReference type="SMART" id="SM00849"/>
    </source>
</evidence>
<dbReference type="Gene3D" id="3.60.15.10">
    <property type="entry name" value="Ribonuclease Z/Hydroxyacylglutathione hydrolase-like"/>
    <property type="match status" value="1"/>
</dbReference>
<dbReference type="PANTHER" id="PTHR42951:SF14">
    <property type="entry name" value="METALLO-BETA-LACTAMASE SUPERFAMILY PROTEIN"/>
    <property type="match status" value="1"/>
</dbReference>
<dbReference type="InterPro" id="IPR036866">
    <property type="entry name" value="RibonucZ/Hydroxyglut_hydro"/>
</dbReference>
<evidence type="ECO:0000313" key="3">
    <source>
        <dbReference type="Proteomes" id="UP001139158"/>
    </source>
</evidence>
<comment type="caution">
    <text evidence="2">The sequence shown here is derived from an EMBL/GenBank/DDBJ whole genome shotgun (WGS) entry which is preliminary data.</text>
</comment>
<accession>A0A9X1SE99</accession>
<dbReference type="Pfam" id="PF00753">
    <property type="entry name" value="Lactamase_B"/>
    <property type="match status" value="1"/>
</dbReference>
<keyword evidence="3" id="KW-1185">Reference proteome</keyword>
<gene>
    <name evidence="2" type="ORF">LJ757_16735</name>
</gene>
<reference evidence="2" key="1">
    <citation type="submission" date="2021-10" db="EMBL/GenBank/DDBJ databases">
        <title>Novel species in genus Arthrobacter.</title>
        <authorList>
            <person name="Liu Y."/>
        </authorList>
    </citation>
    <scope>NUCLEOTIDE SEQUENCE</scope>
    <source>
        <strain evidence="2">Zg-Y453</strain>
    </source>
</reference>
<dbReference type="PANTHER" id="PTHR42951">
    <property type="entry name" value="METALLO-BETA-LACTAMASE DOMAIN-CONTAINING"/>
    <property type="match status" value="1"/>
</dbReference>
<organism evidence="2 3">
    <name type="scientific">Arthrobacter caoxuetaonis</name>
    <dbReference type="NCBI Taxonomy" id="2886935"/>
    <lineage>
        <taxon>Bacteria</taxon>
        <taxon>Bacillati</taxon>
        <taxon>Actinomycetota</taxon>
        <taxon>Actinomycetes</taxon>
        <taxon>Micrococcales</taxon>
        <taxon>Micrococcaceae</taxon>
        <taxon>Arthrobacter</taxon>
    </lineage>
</organism>
<dbReference type="EMBL" id="JAJFZV010000018">
    <property type="protein sequence ID" value="MCC3299441.1"/>
    <property type="molecule type" value="Genomic_DNA"/>
</dbReference>
<dbReference type="InterPro" id="IPR050855">
    <property type="entry name" value="NDM-1-like"/>
</dbReference>
<evidence type="ECO:0000313" key="2">
    <source>
        <dbReference type="EMBL" id="MCC3299441.1"/>
    </source>
</evidence>
<proteinExistence type="predicted"/>
<dbReference type="AlphaFoldDB" id="A0A9X1SE99"/>
<name>A0A9X1SE99_9MICC</name>
<dbReference type="Proteomes" id="UP001139158">
    <property type="component" value="Unassembled WGS sequence"/>
</dbReference>
<dbReference type="SMART" id="SM00849">
    <property type="entry name" value="Lactamase_B"/>
    <property type="match status" value="1"/>
</dbReference>
<protein>
    <submittedName>
        <fullName evidence="2">MBL fold metallo-hydrolase</fullName>
    </submittedName>
</protein>
<sequence>MIRGISGFTIIDGGYPADLPLVLDSIRRLGLSPADARAMLITHAHTDHTGAAQYFSDEFGTPILSSPGEHNSLLGREKYQVTVVSALPYLWRPAVFSWAIHAVRAGGTAPNSISAAEVWTEERLRELPGSPLPVMTPGHTAYHLPGLGVLVSGDALVTGHAISGLGGPQMLHRMFHHDLKGARSALDLIAAVDATVLLPGHGPGLMGTPAALVAATTR</sequence>
<dbReference type="InterPro" id="IPR001279">
    <property type="entry name" value="Metallo-B-lactamas"/>
</dbReference>
<feature type="domain" description="Metallo-beta-lactamase" evidence="1">
    <location>
        <begin position="4"/>
        <end position="201"/>
    </location>
</feature>